<gene>
    <name evidence="1" type="ORF">GH885_02085</name>
</gene>
<evidence type="ECO:0000313" key="1">
    <source>
        <dbReference type="EMBL" id="MRI65136.1"/>
    </source>
</evidence>
<dbReference type="EMBL" id="WJEE01000002">
    <property type="protein sequence ID" value="MRI65136.1"/>
    <property type="molecule type" value="Genomic_DNA"/>
</dbReference>
<dbReference type="AlphaFoldDB" id="A0A6N7R2H7"/>
<comment type="caution">
    <text evidence="1">The sequence shown here is derived from an EMBL/GenBank/DDBJ whole genome shotgun (WGS) entry which is preliminary data.</text>
</comment>
<evidence type="ECO:0000313" key="2">
    <source>
        <dbReference type="Proteomes" id="UP000435187"/>
    </source>
</evidence>
<accession>A0A6N7R2H7</accession>
<proteinExistence type="predicted"/>
<keyword evidence="2" id="KW-1185">Reference proteome</keyword>
<name>A0A6N7R2H7_9BACI</name>
<dbReference type="RefSeq" id="WP_153834002.1">
    <property type="nucleotide sequence ID" value="NZ_JBHUMW010000105.1"/>
</dbReference>
<organism evidence="1 2">
    <name type="scientific">Gracilibacillus thailandensis</name>
    <dbReference type="NCBI Taxonomy" id="563735"/>
    <lineage>
        <taxon>Bacteria</taxon>
        <taxon>Bacillati</taxon>
        <taxon>Bacillota</taxon>
        <taxon>Bacilli</taxon>
        <taxon>Bacillales</taxon>
        <taxon>Bacillaceae</taxon>
        <taxon>Gracilibacillus</taxon>
    </lineage>
</organism>
<dbReference type="Proteomes" id="UP000435187">
    <property type="component" value="Unassembled WGS sequence"/>
</dbReference>
<protein>
    <submittedName>
        <fullName evidence="1">Uncharacterized protein</fullName>
    </submittedName>
</protein>
<reference evidence="1 2" key="1">
    <citation type="submission" date="2019-10" db="EMBL/GenBank/DDBJ databases">
        <title>Gracilibacillus salitolerans sp. nov., a moderate halophile isolated from a saline soil in northwest China.</title>
        <authorList>
            <person name="Gan L."/>
        </authorList>
    </citation>
    <scope>NUCLEOTIDE SEQUENCE [LARGE SCALE GENOMIC DNA]</scope>
    <source>
        <strain evidence="1 2">TP2-8</strain>
    </source>
</reference>
<sequence length="90" mass="10736">MQGQSINTLRDAYFLKEEESYTIVNEDLEYSFEDFVLEQIADLFNHGFNETQIAKLYNRDPWEVHWAVCHLARNKKYMCRLVIDLCEVIA</sequence>